<dbReference type="InterPro" id="IPR012677">
    <property type="entry name" value="Nucleotide-bd_a/b_plait_sf"/>
</dbReference>
<dbReference type="EMBL" id="CAJZBQ010000045">
    <property type="protein sequence ID" value="CAG9328090.1"/>
    <property type="molecule type" value="Genomic_DNA"/>
</dbReference>
<dbReference type="CDD" id="cd00590">
    <property type="entry name" value="RRM_SF"/>
    <property type="match status" value="1"/>
</dbReference>
<organism evidence="3 4">
    <name type="scientific">Blepharisma stoltei</name>
    <dbReference type="NCBI Taxonomy" id="1481888"/>
    <lineage>
        <taxon>Eukaryota</taxon>
        <taxon>Sar</taxon>
        <taxon>Alveolata</taxon>
        <taxon>Ciliophora</taxon>
        <taxon>Postciliodesmatophora</taxon>
        <taxon>Heterotrichea</taxon>
        <taxon>Heterotrichida</taxon>
        <taxon>Blepharismidae</taxon>
        <taxon>Blepharisma</taxon>
    </lineage>
</organism>
<evidence type="ECO:0000256" key="1">
    <source>
        <dbReference type="PROSITE-ProRule" id="PRU00176"/>
    </source>
</evidence>
<dbReference type="SMART" id="SM00360">
    <property type="entry name" value="RRM"/>
    <property type="match status" value="1"/>
</dbReference>
<dbReference type="SUPFAM" id="SSF54928">
    <property type="entry name" value="RNA-binding domain, RBD"/>
    <property type="match status" value="1"/>
</dbReference>
<evidence type="ECO:0000313" key="4">
    <source>
        <dbReference type="Proteomes" id="UP001162131"/>
    </source>
</evidence>
<evidence type="ECO:0000313" key="3">
    <source>
        <dbReference type="EMBL" id="CAG9328090.1"/>
    </source>
</evidence>
<proteinExistence type="predicted"/>
<accession>A0AAU9JQU0</accession>
<reference evidence="3" key="1">
    <citation type="submission" date="2021-09" db="EMBL/GenBank/DDBJ databases">
        <authorList>
            <consortium name="AG Swart"/>
            <person name="Singh M."/>
            <person name="Singh A."/>
            <person name="Seah K."/>
            <person name="Emmerich C."/>
        </authorList>
    </citation>
    <scope>NUCLEOTIDE SEQUENCE</scope>
    <source>
        <strain evidence="3">ATCC30299</strain>
    </source>
</reference>
<keyword evidence="4" id="KW-1185">Reference proteome</keyword>
<dbReference type="Pfam" id="PF00076">
    <property type="entry name" value="RRM_1"/>
    <property type="match status" value="1"/>
</dbReference>
<gene>
    <name evidence="3" type="ORF">BSTOLATCC_MIC45548</name>
</gene>
<name>A0AAU9JQU0_9CILI</name>
<keyword evidence="1" id="KW-0694">RNA-binding</keyword>
<dbReference type="AlphaFoldDB" id="A0AAU9JQU0"/>
<dbReference type="InterPro" id="IPR035979">
    <property type="entry name" value="RBD_domain_sf"/>
</dbReference>
<dbReference type="Proteomes" id="UP001162131">
    <property type="component" value="Unassembled WGS sequence"/>
</dbReference>
<dbReference type="Gene3D" id="3.30.70.330">
    <property type="match status" value="1"/>
</dbReference>
<feature type="domain" description="RRM" evidence="2">
    <location>
        <begin position="10"/>
        <end position="87"/>
    </location>
</feature>
<comment type="caution">
    <text evidence="3">The sequence shown here is derived from an EMBL/GenBank/DDBJ whole genome shotgun (WGS) entry which is preliminary data.</text>
</comment>
<dbReference type="InterPro" id="IPR000504">
    <property type="entry name" value="RRM_dom"/>
</dbReference>
<evidence type="ECO:0000259" key="2">
    <source>
        <dbReference type="PROSITE" id="PS50102"/>
    </source>
</evidence>
<sequence>MLLSIQRSFSRLFVRNIPKTATVQEIEEFAKNFGEIASLEVPTRDDKFIRGFAYITYRHEDDNIKASELIQTRSFKGTDLMVTLVKSDIKSQDYAFNSRQPFAPRKNYDKDPAYKFPNFYP</sequence>
<dbReference type="PROSITE" id="PS50102">
    <property type="entry name" value="RRM"/>
    <property type="match status" value="1"/>
</dbReference>
<protein>
    <recommendedName>
        <fullName evidence="2">RRM domain-containing protein</fullName>
    </recommendedName>
</protein>
<dbReference type="GO" id="GO:0003723">
    <property type="term" value="F:RNA binding"/>
    <property type="evidence" value="ECO:0007669"/>
    <property type="project" value="UniProtKB-UniRule"/>
</dbReference>